<dbReference type="PANTHER" id="PTHR42850:SF7">
    <property type="entry name" value="BIS(5'-NUCLEOSYL)-TETRAPHOSPHATASE PRPE [ASYMMETRICAL]"/>
    <property type="match status" value="1"/>
</dbReference>
<dbReference type="GO" id="GO:0005737">
    <property type="term" value="C:cytoplasm"/>
    <property type="evidence" value="ECO:0007669"/>
    <property type="project" value="TreeGrafter"/>
</dbReference>
<gene>
    <name evidence="2" type="ORF">SAMN05216526_1637</name>
</gene>
<sequence>MYDVIGDIHGYADPLKRLLTKLGYKPSDSGWQHPERQAVFLGDFVDRGPAQVEVIQIAREMVECGHALAVMGNHEFNAVSFATPHPDNSGEHLRKHTTHRRADHQRFLDQLGEGSEQYADAIKWFATLPLFLELEGLRIVHATWCGKSIQDLAPYLTANNQLTPEAWAPANAKGDAVYNAVENLIKGYELKLPNGLSFKDKGGTVRTMARLRWWEDRDLLLKDALIIPDIEQLDLPDKIIEASSFLGYDNAMPVLFGHYWWSGPVGPLTDTVACLDYSIANKHQPGQLVAYRWDGETKLRQDRFVAVE</sequence>
<dbReference type="EMBL" id="FTPK01000003">
    <property type="protein sequence ID" value="SIT72381.1"/>
    <property type="molecule type" value="Genomic_DNA"/>
</dbReference>
<dbReference type="InterPro" id="IPR029052">
    <property type="entry name" value="Metallo-depent_PP-like"/>
</dbReference>
<dbReference type="OrthoDB" id="9807890at2"/>
<dbReference type="RefSeq" id="WP_076756048.1">
    <property type="nucleotide sequence ID" value="NZ_CP023018.1"/>
</dbReference>
<dbReference type="PANTHER" id="PTHR42850">
    <property type="entry name" value="METALLOPHOSPHOESTERASE"/>
    <property type="match status" value="1"/>
</dbReference>
<keyword evidence="3" id="KW-1185">Reference proteome</keyword>
<accession>A0A1R3W4D8</accession>
<dbReference type="GO" id="GO:0016791">
    <property type="term" value="F:phosphatase activity"/>
    <property type="evidence" value="ECO:0007669"/>
    <property type="project" value="TreeGrafter"/>
</dbReference>
<dbReference type="STRING" id="233100.SAMN05216526_1637"/>
<dbReference type="Pfam" id="PF00149">
    <property type="entry name" value="Metallophos"/>
    <property type="match status" value="1"/>
</dbReference>
<name>A0A1R3W4D8_9GAMM</name>
<evidence type="ECO:0000313" key="2">
    <source>
        <dbReference type="EMBL" id="SIT72381.1"/>
    </source>
</evidence>
<protein>
    <submittedName>
        <fullName evidence="2">Calcineurin-like phosphoesterase</fullName>
    </submittedName>
</protein>
<proteinExistence type="predicted"/>
<reference evidence="2 3" key="1">
    <citation type="submission" date="2017-01" db="EMBL/GenBank/DDBJ databases">
        <authorList>
            <person name="Mah S.A."/>
            <person name="Swanson W.J."/>
            <person name="Moy G.W."/>
            <person name="Vacquier V.D."/>
        </authorList>
    </citation>
    <scope>NUCLEOTIDE SEQUENCE [LARGE SCALE GENOMIC DNA]</scope>
    <source>
        <strain evidence="2 3">M9</strain>
    </source>
</reference>
<evidence type="ECO:0000259" key="1">
    <source>
        <dbReference type="Pfam" id="PF00149"/>
    </source>
</evidence>
<organism evidence="2 3">
    <name type="scientific">Ectothiorhodosinus mongolicus</name>
    <dbReference type="NCBI Taxonomy" id="233100"/>
    <lineage>
        <taxon>Bacteria</taxon>
        <taxon>Pseudomonadati</taxon>
        <taxon>Pseudomonadota</taxon>
        <taxon>Gammaproteobacteria</taxon>
        <taxon>Chromatiales</taxon>
        <taxon>Ectothiorhodospiraceae</taxon>
        <taxon>Ectothiorhodosinus</taxon>
    </lineage>
</organism>
<dbReference type="InterPro" id="IPR006186">
    <property type="entry name" value="Ser/Thr-sp_prot-phosphatase"/>
</dbReference>
<dbReference type="Gene3D" id="3.60.21.10">
    <property type="match status" value="1"/>
</dbReference>
<dbReference type="InterPro" id="IPR050126">
    <property type="entry name" value="Ap4A_hydrolase"/>
</dbReference>
<evidence type="ECO:0000313" key="3">
    <source>
        <dbReference type="Proteomes" id="UP000223759"/>
    </source>
</evidence>
<dbReference type="SUPFAM" id="SSF56300">
    <property type="entry name" value="Metallo-dependent phosphatases"/>
    <property type="match status" value="1"/>
</dbReference>
<dbReference type="Proteomes" id="UP000223759">
    <property type="component" value="Unassembled WGS sequence"/>
</dbReference>
<dbReference type="InterPro" id="IPR004843">
    <property type="entry name" value="Calcineurin-like_PHP"/>
</dbReference>
<dbReference type="AlphaFoldDB" id="A0A1R3W4D8"/>
<feature type="domain" description="Calcineurin-like phosphoesterase" evidence="1">
    <location>
        <begin position="4"/>
        <end position="136"/>
    </location>
</feature>
<dbReference type="PRINTS" id="PR00114">
    <property type="entry name" value="STPHPHTASE"/>
</dbReference>